<reference evidence="2 3" key="1">
    <citation type="submission" date="2023-07" db="EMBL/GenBank/DDBJ databases">
        <title>Comparative genomics of wheat-associated soil bacteria to identify genetic determinants of phenazine resistance.</title>
        <authorList>
            <person name="Mouncey N."/>
        </authorList>
    </citation>
    <scope>NUCLEOTIDE SEQUENCE [LARGE SCALE GENOMIC DNA]</scope>
    <source>
        <strain evidence="2 3">W2I7</strain>
    </source>
</reference>
<dbReference type="InterPro" id="IPR032830">
    <property type="entry name" value="XPB/Ssl2_N"/>
</dbReference>
<gene>
    <name evidence="2" type="ORF">QFZ46_000511</name>
</gene>
<comment type="caution">
    <text evidence="2">The sequence shown here is derived from an EMBL/GenBank/DDBJ whole genome shotgun (WGS) entry which is preliminary data.</text>
</comment>
<dbReference type="RefSeq" id="WP_307357988.1">
    <property type="nucleotide sequence ID" value="NZ_JAUSXK010000001.1"/>
</dbReference>
<proteinExistence type="predicted"/>
<dbReference type="EMBL" id="JAUSXK010000001">
    <property type="protein sequence ID" value="MDQ0642351.1"/>
    <property type="molecule type" value="Genomic_DNA"/>
</dbReference>
<protein>
    <recommendedName>
        <fullName evidence="1">Helicase XPB/Ssl2 N-terminal domain-containing protein</fullName>
    </recommendedName>
</protein>
<evidence type="ECO:0000313" key="2">
    <source>
        <dbReference type="EMBL" id="MDQ0642351.1"/>
    </source>
</evidence>
<name>A0ABU0P4U3_9MICO</name>
<evidence type="ECO:0000259" key="1">
    <source>
        <dbReference type="Pfam" id="PF13625"/>
    </source>
</evidence>
<dbReference type="Pfam" id="PF13625">
    <property type="entry name" value="Helicase_C_3"/>
    <property type="match status" value="1"/>
</dbReference>
<feature type="domain" description="Helicase XPB/Ssl2 N-terminal" evidence="1">
    <location>
        <begin position="318"/>
        <end position="441"/>
    </location>
</feature>
<keyword evidence="3" id="KW-1185">Reference proteome</keyword>
<dbReference type="Proteomes" id="UP001239085">
    <property type="component" value="Unassembled WGS sequence"/>
</dbReference>
<organism evidence="2 3">
    <name type="scientific">Microbacterium murale</name>
    <dbReference type="NCBI Taxonomy" id="1081040"/>
    <lineage>
        <taxon>Bacteria</taxon>
        <taxon>Bacillati</taxon>
        <taxon>Actinomycetota</taxon>
        <taxon>Actinomycetes</taxon>
        <taxon>Micrococcales</taxon>
        <taxon>Microbacteriaceae</taxon>
        <taxon>Microbacterium</taxon>
    </lineage>
</organism>
<sequence length="590" mass="62681">MSTHARPLAVWLAAASDSQLSDLFGARSVRPDSSWSDFFDAAEELLDPASIDRMLPRLTLPEATALHRAVAGALEADGSDTADVGDPTDESAALIALALLRPDGTAYPPVVEAVAARDAPPPPLALSAAAPATQIAEAHAAERAFTSVAALADVLMMARDTPLTVLTSGNVAAGEKRRMADAGLPVDIVDALVVLAADAALVTTTNRQLRLTPLGESWLRLTALERWAQLSEAYRAALPRGLRSADGGWVPVPLWEHQHPWDPSWPERSAALRESARLLGLIADDSSEPAWAVPIRGGRRAEPAALRQLLPAEVDRIFLQNDLSAIAPGPLAPALDVRLRGIAARESAAQASSYRFTVESVSHGLASGETASSILDFLEQLSLTGIPQPLEYLVAQTAQRHGLVRVFTDDVTERTRVASDDATLLDAMGVDQSLRPLGLSRDAAGLTSRVGRDTVYWALTDARYPATIVGADGRPQVVDRNPPPSPDASKAVSYDALIARLRRQQGPDADAAWLDRELEAAVRTKAVLVVEVAMPDGSTRELLLEASGLGGGRLRGRDRAADVERTLPVKSIRSARVFDPSLIPPTTSSP</sequence>
<evidence type="ECO:0000313" key="3">
    <source>
        <dbReference type="Proteomes" id="UP001239085"/>
    </source>
</evidence>
<accession>A0ABU0P4U3</accession>